<dbReference type="Proteomes" id="UP000052230">
    <property type="component" value="Unassembled WGS sequence"/>
</dbReference>
<protein>
    <submittedName>
        <fullName evidence="1">Uncharacterized protein</fullName>
    </submittedName>
</protein>
<dbReference type="EMBL" id="CCXZ01000025">
    <property type="protein sequence ID" value="CEG14732.1"/>
    <property type="molecule type" value="Genomic_DNA"/>
</dbReference>
<evidence type="ECO:0000313" key="2">
    <source>
        <dbReference type="Proteomes" id="UP000052230"/>
    </source>
</evidence>
<reference evidence="1 2" key="1">
    <citation type="submission" date="2014-09" db="EMBL/GenBank/DDBJ databases">
        <authorList>
            <person name="Regsiter A."/>
        </authorList>
    </citation>
    <scope>NUCLEOTIDE SEQUENCE [LARGE SCALE GENOMIC DNA]</scope>
</reference>
<name>A0A0U4YHN7_XANCI</name>
<comment type="caution">
    <text evidence="1">The sequence shown here is derived from an EMBL/GenBank/DDBJ whole genome shotgun (WGS) entry which is preliminary data.</text>
</comment>
<gene>
    <name evidence="1" type="ORF">XAC3562_1200055</name>
</gene>
<accession>A0A0U4YHN7</accession>
<proteinExistence type="predicted"/>
<sequence>MTTASTIKALLRRQHNPREWALAFEVANGTGGNASRSADAVAMNLWPSRGLAIHGFEIKVSRGDWKRELQNPEKAEAVAQYCDYWWIVAPESVVPADELPEAWGLQEVRGDALVVVKQAPKAEAVAVTRSFMAALFRRMSETDGEEVEKLVRLRFEQVDADRRAEIERTVSSRTQQYETLRKPVEEFERAAGLDLEDWQFQPEDFGKAVKFVLDNKLFGAYHSIERLREQLRGVVVEMDKVAACYRDDTPYVPEGPVIKRRRAR</sequence>
<organism evidence="1 2">
    <name type="scientific">Xanthomonas citri pv. citri</name>
    <dbReference type="NCBI Taxonomy" id="611301"/>
    <lineage>
        <taxon>Bacteria</taxon>
        <taxon>Pseudomonadati</taxon>
        <taxon>Pseudomonadota</taxon>
        <taxon>Gammaproteobacteria</taxon>
        <taxon>Lysobacterales</taxon>
        <taxon>Lysobacteraceae</taxon>
        <taxon>Xanthomonas</taxon>
    </lineage>
</organism>
<dbReference type="AlphaFoldDB" id="A0A0U4YHN7"/>
<keyword evidence="2" id="KW-1185">Reference proteome</keyword>
<evidence type="ECO:0000313" key="1">
    <source>
        <dbReference type="EMBL" id="CEG14732.1"/>
    </source>
</evidence>